<dbReference type="SUPFAM" id="SSF54593">
    <property type="entry name" value="Glyoxalase/Bleomycin resistance protein/Dihydroxybiphenyl dioxygenase"/>
    <property type="match status" value="1"/>
</dbReference>
<evidence type="ECO:0000313" key="2">
    <source>
        <dbReference type="EMBL" id="GIJ02626.1"/>
    </source>
</evidence>
<dbReference type="Pfam" id="PF00903">
    <property type="entry name" value="Glyoxalase"/>
    <property type="match status" value="1"/>
</dbReference>
<dbReference type="Proteomes" id="UP000652013">
    <property type="component" value="Unassembled WGS sequence"/>
</dbReference>
<dbReference type="InterPro" id="IPR037523">
    <property type="entry name" value="VOC_core"/>
</dbReference>
<evidence type="ECO:0000259" key="1">
    <source>
        <dbReference type="PROSITE" id="PS51819"/>
    </source>
</evidence>
<protein>
    <recommendedName>
        <fullName evidence="1">VOC domain-containing protein</fullName>
    </recommendedName>
</protein>
<dbReference type="AlphaFoldDB" id="A0A8J3Y696"/>
<dbReference type="PROSITE" id="PS51819">
    <property type="entry name" value="VOC"/>
    <property type="match status" value="1"/>
</dbReference>
<accession>A0A8J3Y696</accession>
<dbReference type="PANTHER" id="PTHR34109:SF1">
    <property type="entry name" value="VOC DOMAIN-CONTAINING PROTEIN"/>
    <property type="match status" value="1"/>
</dbReference>
<dbReference type="Gene3D" id="3.30.720.120">
    <property type="match status" value="1"/>
</dbReference>
<comment type="caution">
    <text evidence="2">The sequence shown here is derived from an EMBL/GenBank/DDBJ whole genome shotgun (WGS) entry which is preliminary data.</text>
</comment>
<organism evidence="2 3">
    <name type="scientific">Spirilliplanes yamanashiensis</name>
    <dbReference type="NCBI Taxonomy" id="42233"/>
    <lineage>
        <taxon>Bacteria</taxon>
        <taxon>Bacillati</taxon>
        <taxon>Actinomycetota</taxon>
        <taxon>Actinomycetes</taxon>
        <taxon>Micromonosporales</taxon>
        <taxon>Micromonosporaceae</taxon>
        <taxon>Spirilliplanes</taxon>
    </lineage>
</organism>
<evidence type="ECO:0000313" key="3">
    <source>
        <dbReference type="Proteomes" id="UP000652013"/>
    </source>
</evidence>
<reference evidence="2" key="1">
    <citation type="submission" date="2021-01" db="EMBL/GenBank/DDBJ databases">
        <title>Whole genome shotgun sequence of Spirilliplanes yamanashiensis NBRC 15828.</title>
        <authorList>
            <person name="Komaki H."/>
            <person name="Tamura T."/>
        </authorList>
    </citation>
    <scope>NUCLEOTIDE SEQUENCE</scope>
    <source>
        <strain evidence="2">NBRC 15828</strain>
    </source>
</reference>
<name>A0A8J3Y696_9ACTN</name>
<dbReference type="EMBL" id="BOOY01000013">
    <property type="protein sequence ID" value="GIJ02626.1"/>
    <property type="molecule type" value="Genomic_DNA"/>
</dbReference>
<dbReference type="PANTHER" id="PTHR34109">
    <property type="entry name" value="BNAUNNG04460D PROTEIN-RELATED"/>
    <property type="match status" value="1"/>
</dbReference>
<proteinExistence type="predicted"/>
<feature type="domain" description="VOC" evidence="1">
    <location>
        <begin position="8"/>
        <end position="123"/>
    </location>
</feature>
<gene>
    <name evidence="2" type="ORF">Sya03_19780</name>
</gene>
<sequence>MTVPQGYPALSPWVIVDGAAAFLDFLAGVFDAREVIRLPGPGGRVQHAETRIGGAPVLTFDAGDGWPPTPAFLRVYVPDVDDVVRRAAAAGARVVTPPVTLWVGDRAARLADPWGNLWWVHTRVFEPDAYDGPPDAAAAAVMAGFGASLDGEMRRRG</sequence>
<dbReference type="InterPro" id="IPR004360">
    <property type="entry name" value="Glyas_Fos-R_dOase_dom"/>
</dbReference>
<dbReference type="Gene3D" id="3.30.720.110">
    <property type="match status" value="1"/>
</dbReference>
<dbReference type="RefSeq" id="WP_203937927.1">
    <property type="nucleotide sequence ID" value="NZ_BAAAGJ010000012.1"/>
</dbReference>
<dbReference type="InterPro" id="IPR029068">
    <property type="entry name" value="Glyas_Bleomycin-R_OHBP_Dase"/>
</dbReference>
<keyword evidence="3" id="KW-1185">Reference proteome</keyword>